<keyword evidence="1" id="KW-0328">Glycosyltransferase</keyword>
<dbReference type="Proteomes" id="UP000824099">
    <property type="component" value="Unassembled WGS sequence"/>
</dbReference>
<organism evidence="1 2">
    <name type="scientific">Candidatus Avacidaminococcus intestinavium</name>
    <dbReference type="NCBI Taxonomy" id="2840684"/>
    <lineage>
        <taxon>Bacteria</taxon>
        <taxon>Bacillati</taxon>
        <taxon>Bacillota</taxon>
        <taxon>Negativicutes</taxon>
        <taxon>Acidaminococcales</taxon>
        <taxon>Acidaminococcaceae</taxon>
        <taxon>Acidaminococcaceae incertae sedis</taxon>
        <taxon>Candidatus Avacidaminococcus</taxon>
    </lineage>
</organism>
<evidence type="ECO:0000313" key="2">
    <source>
        <dbReference type="Proteomes" id="UP000824099"/>
    </source>
</evidence>
<feature type="non-terminal residue" evidence="1">
    <location>
        <position position="1"/>
    </location>
</feature>
<dbReference type="EMBL" id="DVNI01000082">
    <property type="protein sequence ID" value="HIU64392.1"/>
    <property type="molecule type" value="Genomic_DNA"/>
</dbReference>
<accession>A0A9D1MQL1</accession>
<reference evidence="1" key="1">
    <citation type="submission" date="2020-10" db="EMBL/GenBank/DDBJ databases">
        <authorList>
            <person name="Gilroy R."/>
        </authorList>
    </citation>
    <scope>NUCLEOTIDE SEQUENCE</scope>
    <source>
        <strain evidence="1">CHK160-1198</strain>
    </source>
</reference>
<dbReference type="GO" id="GO:0017061">
    <property type="term" value="F:S-methyl-5-thioadenosine phosphorylase activity"/>
    <property type="evidence" value="ECO:0007669"/>
    <property type="project" value="UniProtKB-EC"/>
</dbReference>
<keyword evidence="1" id="KW-0808">Transferase</keyword>
<name>A0A9D1MQL1_9FIRM</name>
<comment type="caution">
    <text evidence="1">The sequence shown here is derived from an EMBL/GenBank/DDBJ whole genome shotgun (WGS) entry which is preliminary data.</text>
</comment>
<sequence>LAAGISKTLLSHAEVVAAMDNSIIRMNELIANFIAQSENIELPQDCTCHSALKEFGGFKL</sequence>
<evidence type="ECO:0000313" key="1">
    <source>
        <dbReference type="EMBL" id="HIU64392.1"/>
    </source>
</evidence>
<reference evidence="1" key="2">
    <citation type="journal article" date="2021" name="PeerJ">
        <title>Extensive microbial diversity within the chicken gut microbiome revealed by metagenomics and culture.</title>
        <authorList>
            <person name="Gilroy R."/>
            <person name="Ravi A."/>
            <person name="Getino M."/>
            <person name="Pursley I."/>
            <person name="Horton D.L."/>
            <person name="Alikhan N.F."/>
            <person name="Baker D."/>
            <person name="Gharbi K."/>
            <person name="Hall N."/>
            <person name="Watson M."/>
            <person name="Adriaenssens E.M."/>
            <person name="Foster-Nyarko E."/>
            <person name="Jarju S."/>
            <person name="Secka A."/>
            <person name="Antonio M."/>
            <person name="Oren A."/>
            <person name="Chaudhuri R.R."/>
            <person name="La Ragione R."/>
            <person name="Hildebrand F."/>
            <person name="Pallen M.J."/>
        </authorList>
    </citation>
    <scope>NUCLEOTIDE SEQUENCE</scope>
    <source>
        <strain evidence="1">CHK160-1198</strain>
    </source>
</reference>
<dbReference type="EC" id="2.4.2.28" evidence="1"/>
<dbReference type="AlphaFoldDB" id="A0A9D1MQL1"/>
<proteinExistence type="predicted"/>
<gene>
    <name evidence="1" type="ORF">IAB06_05110</name>
</gene>
<protein>
    <submittedName>
        <fullName evidence="1">S-methyl-5'-thioadenosine phosphorylase</fullName>
        <ecNumber evidence="1">2.4.2.28</ecNumber>
    </submittedName>
</protein>